<gene>
    <name evidence="4" type="ORF">CPB83DRAFT_811378</name>
</gene>
<dbReference type="Gene3D" id="3.30.9.10">
    <property type="entry name" value="D-Amino Acid Oxidase, subunit A, domain 2"/>
    <property type="match status" value="2"/>
</dbReference>
<protein>
    <submittedName>
        <fullName evidence="4">FAD dependent oxidoreductase</fullName>
    </submittedName>
</protein>
<accession>A0A9P6EJP6</accession>
<proteinExistence type="predicted"/>
<reference evidence="4" key="1">
    <citation type="submission" date="2020-11" db="EMBL/GenBank/DDBJ databases">
        <authorList>
            <consortium name="DOE Joint Genome Institute"/>
            <person name="Ahrendt S."/>
            <person name="Riley R."/>
            <person name="Andreopoulos W."/>
            <person name="Labutti K."/>
            <person name="Pangilinan J."/>
            <person name="Ruiz-Duenas F.J."/>
            <person name="Barrasa J.M."/>
            <person name="Sanchez-Garcia M."/>
            <person name="Camarero S."/>
            <person name="Miyauchi S."/>
            <person name="Serrano A."/>
            <person name="Linde D."/>
            <person name="Babiker R."/>
            <person name="Drula E."/>
            <person name="Ayuso-Fernandez I."/>
            <person name="Pacheco R."/>
            <person name="Padilla G."/>
            <person name="Ferreira P."/>
            <person name="Barriuso J."/>
            <person name="Kellner H."/>
            <person name="Castanera R."/>
            <person name="Alfaro M."/>
            <person name="Ramirez L."/>
            <person name="Pisabarro A.G."/>
            <person name="Kuo A."/>
            <person name="Tritt A."/>
            <person name="Lipzen A."/>
            <person name="He G."/>
            <person name="Yan M."/>
            <person name="Ng V."/>
            <person name="Cullen D."/>
            <person name="Martin F."/>
            <person name="Rosso M.-N."/>
            <person name="Henrissat B."/>
            <person name="Hibbett D."/>
            <person name="Martinez A.T."/>
            <person name="Grigoriev I.V."/>
        </authorList>
    </citation>
    <scope>NUCLEOTIDE SEQUENCE</scope>
    <source>
        <strain evidence="4">CBS 506.95</strain>
    </source>
</reference>
<feature type="region of interest" description="Disordered" evidence="1">
    <location>
        <begin position="282"/>
        <end position="302"/>
    </location>
</feature>
<organism evidence="4 5">
    <name type="scientific">Crepidotus variabilis</name>
    <dbReference type="NCBI Taxonomy" id="179855"/>
    <lineage>
        <taxon>Eukaryota</taxon>
        <taxon>Fungi</taxon>
        <taxon>Dikarya</taxon>
        <taxon>Basidiomycota</taxon>
        <taxon>Agaricomycotina</taxon>
        <taxon>Agaricomycetes</taxon>
        <taxon>Agaricomycetidae</taxon>
        <taxon>Agaricales</taxon>
        <taxon>Agaricineae</taxon>
        <taxon>Crepidotaceae</taxon>
        <taxon>Crepidotus</taxon>
    </lineage>
</organism>
<keyword evidence="5" id="KW-1185">Reference proteome</keyword>
<keyword evidence="2" id="KW-0732">Signal</keyword>
<evidence type="ECO:0000259" key="3">
    <source>
        <dbReference type="Pfam" id="PF01266"/>
    </source>
</evidence>
<dbReference type="OrthoDB" id="429143at2759"/>
<evidence type="ECO:0000313" key="5">
    <source>
        <dbReference type="Proteomes" id="UP000807306"/>
    </source>
</evidence>
<dbReference type="Pfam" id="PF01266">
    <property type="entry name" value="DAO"/>
    <property type="match status" value="1"/>
</dbReference>
<evidence type="ECO:0000313" key="4">
    <source>
        <dbReference type="EMBL" id="KAF9530082.1"/>
    </source>
</evidence>
<dbReference type="SUPFAM" id="SSF51905">
    <property type="entry name" value="FAD/NAD(P)-binding domain"/>
    <property type="match status" value="1"/>
</dbReference>
<evidence type="ECO:0000256" key="1">
    <source>
        <dbReference type="SAM" id="MobiDB-lite"/>
    </source>
</evidence>
<dbReference type="InterPro" id="IPR036188">
    <property type="entry name" value="FAD/NAD-bd_sf"/>
</dbReference>
<dbReference type="PANTHER" id="PTHR13847:SF260">
    <property type="entry name" value="FAD DEPENDENT OXIDOREDUCTASE DOMAIN-CONTAINING PROTEIN"/>
    <property type="match status" value="1"/>
</dbReference>
<name>A0A9P6EJP6_9AGAR</name>
<dbReference type="Gene3D" id="3.50.50.60">
    <property type="entry name" value="FAD/NAD(P)-binding domain"/>
    <property type="match status" value="2"/>
</dbReference>
<sequence length="558" mass="61589">MLLRFLFVTFLIPLVHSDQRAFVFDEERGLLPSQNPTKSFWLDTPGANPLALEGSDGPLTRDADVCIVGSGMTGVSAAWHLQDLLKDSAAKMKIVILEAREFCSGATGRNGGHLTPNLFSTFRARQALYGTAEALKSSLIETYTSERLVNFIKERNATQKVDLYNGGVVTLVQTADEEAALRKDFASASSAGVDLRHVRWLENKDLVTKYQLDSRLNYTAVKTPAHNLWPCKLVTELFIDAVESSTRSNISITLHTKTQVTSISRLGTSALTCSAYSHQRLPRHTRCNKKSQPGNSQTHDRKWALHTPRGPVTCAYVLHASNAYAGHLLPFFKGRSKLQVSSYNPAVALVNQSSNSLSEAPHDFGIIPTRGQVILVPSKVPLSSFPWLNAWSGGGGHWEYFFPRFQHIASPNDQAPFVVLGGGRQHAGTNFEGGISDDSRINTQVGKALRRFLGTLFDGLFDSGQGSRDLVKMEWTGIMGFTKNGDPYVGPVLRPESSNRDNEFEGQYIAAGYTGHGMVRAYACAEALASMIASKIKQTEWTAPEWLPERYLNWNRHL</sequence>
<dbReference type="AlphaFoldDB" id="A0A9P6EJP6"/>
<dbReference type="EMBL" id="MU157842">
    <property type="protein sequence ID" value="KAF9530082.1"/>
    <property type="molecule type" value="Genomic_DNA"/>
</dbReference>
<dbReference type="Proteomes" id="UP000807306">
    <property type="component" value="Unassembled WGS sequence"/>
</dbReference>
<evidence type="ECO:0000256" key="2">
    <source>
        <dbReference type="SAM" id="SignalP"/>
    </source>
</evidence>
<dbReference type="PANTHER" id="PTHR13847">
    <property type="entry name" value="SARCOSINE DEHYDROGENASE-RELATED"/>
    <property type="match status" value="1"/>
</dbReference>
<comment type="caution">
    <text evidence="4">The sequence shown here is derived from an EMBL/GenBank/DDBJ whole genome shotgun (WGS) entry which is preliminary data.</text>
</comment>
<feature type="domain" description="FAD dependent oxidoreductase" evidence="3">
    <location>
        <begin position="64"/>
        <end position="530"/>
    </location>
</feature>
<dbReference type="GO" id="GO:0005737">
    <property type="term" value="C:cytoplasm"/>
    <property type="evidence" value="ECO:0007669"/>
    <property type="project" value="TreeGrafter"/>
</dbReference>
<feature type="chain" id="PRO_5040341401" evidence="2">
    <location>
        <begin position="18"/>
        <end position="558"/>
    </location>
</feature>
<dbReference type="InterPro" id="IPR006076">
    <property type="entry name" value="FAD-dep_OxRdtase"/>
</dbReference>
<feature type="signal peptide" evidence="2">
    <location>
        <begin position="1"/>
        <end position="17"/>
    </location>
</feature>